<gene>
    <name evidence="1" type="ORF">Acor_08720</name>
</gene>
<sequence length="131" mass="14988">MTDEPMNKRARKRLRQQREAAEARIHYAHLIEVESYLKVDGFAGLAPRPVDFEIICSFDGSPDNMTIWLIFATAEEAERVRDPAELAGYLEHARALLRREGYPQSGVDTLRLDSTSLPEIEDGGGRFFFFR</sequence>
<dbReference type="EMBL" id="BLAD01000037">
    <property type="protein sequence ID" value="GER98808.1"/>
    <property type="molecule type" value="Genomic_DNA"/>
</dbReference>
<keyword evidence="2" id="KW-1185">Reference proteome</keyword>
<dbReference type="RefSeq" id="WP_155335219.1">
    <property type="nucleotide sequence ID" value="NZ_BAAABN010000078.1"/>
</dbReference>
<organism evidence="1 2">
    <name type="scientific">Acrocarpospora corrugata</name>
    <dbReference type="NCBI Taxonomy" id="35763"/>
    <lineage>
        <taxon>Bacteria</taxon>
        <taxon>Bacillati</taxon>
        <taxon>Actinomycetota</taxon>
        <taxon>Actinomycetes</taxon>
        <taxon>Streptosporangiales</taxon>
        <taxon>Streptosporangiaceae</taxon>
        <taxon>Acrocarpospora</taxon>
    </lineage>
</organism>
<evidence type="ECO:0000313" key="2">
    <source>
        <dbReference type="Proteomes" id="UP000334990"/>
    </source>
</evidence>
<dbReference type="AlphaFoldDB" id="A0A5M3VRJ2"/>
<dbReference type="Proteomes" id="UP000334990">
    <property type="component" value="Unassembled WGS sequence"/>
</dbReference>
<comment type="caution">
    <text evidence="1">The sequence shown here is derived from an EMBL/GenBank/DDBJ whole genome shotgun (WGS) entry which is preliminary data.</text>
</comment>
<evidence type="ECO:0000313" key="1">
    <source>
        <dbReference type="EMBL" id="GER98808.1"/>
    </source>
</evidence>
<name>A0A5M3VRJ2_9ACTN</name>
<accession>A0A5M3VRJ2</accession>
<proteinExistence type="predicted"/>
<protein>
    <submittedName>
        <fullName evidence="1">Uncharacterized protein</fullName>
    </submittedName>
</protein>
<reference evidence="1 2" key="1">
    <citation type="submission" date="2019-10" db="EMBL/GenBank/DDBJ databases">
        <title>Whole genome shotgun sequence of Acrocarpospora corrugata NBRC 13972.</title>
        <authorList>
            <person name="Ichikawa N."/>
            <person name="Kimura A."/>
            <person name="Kitahashi Y."/>
            <person name="Komaki H."/>
            <person name="Oguchi A."/>
        </authorList>
    </citation>
    <scope>NUCLEOTIDE SEQUENCE [LARGE SCALE GENOMIC DNA]</scope>
    <source>
        <strain evidence="1 2">NBRC 13972</strain>
    </source>
</reference>